<keyword evidence="5" id="KW-1185">Reference proteome</keyword>
<feature type="region of interest" description="Disordered" evidence="1">
    <location>
        <begin position="1"/>
        <end position="29"/>
    </location>
</feature>
<evidence type="ECO:0000259" key="3">
    <source>
        <dbReference type="PROSITE" id="PS51140"/>
    </source>
</evidence>
<feature type="domain" description="Smr" evidence="2">
    <location>
        <begin position="510"/>
        <end position="592"/>
    </location>
</feature>
<dbReference type="InterPro" id="IPR052772">
    <property type="entry name" value="Endo/PolyKinase_Domain-Protein"/>
</dbReference>
<dbReference type="InterPro" id="IPR003892">
    <property type="entry name" value="CUE"/>
</dbReference>
<sequence>MQDKQFTAAKRKPNERGKNSDNSTNDRKKLEAIFCPPLDASLIAAIWNDTKNYASSFEILSMLAKDAPAVEDEVAESQPAITQLQDIPEDVPAEDDNLSSIPLPSEAEDEIPKIDFLMRCFPDIPRDELETALQEQDGDLQSATDIILNDMFLKEEEVSNDDADTKSDNVPGRFLNNLDEMMTDNNGQKQSRQIRKTPVQKNKKTVIWDSGGLNAASIRNGTYPQPLTLAPLEPNRWLEYEKEVSELTRLFPRLSKTVVNTTVKRFQGNLLECVDQLSRLTNTSPLLLTNQNWEELRKIHSAIDQAKLLLPGRDESEIKRLIVGATLQENLLNIQDQGEVVQMAVDLILSRERDREKEQIMIEERLQELTLYAKKEIKFDPLTGEIVSEAFPMLANDRAVAKLRAAEAAKEIRAIPEYLLIDNTEEYMEDDPEECRDIAFSLVLQRNEVYRKAADAYRRAKGKTNGEGGIAYYYSDEGRKMDVAAKEWNMRAARAIIRQHRIRQNDDHLLDLHGLTVAEAVELVKEGVNQWWSRSTMRAGRTKIKPLSIVTGIGKHSDHGQSRLYPAVMGLLTREGWKVDTTSRGSLVVTGLVASGNKRR</sequence>
<evidence type="ECO:0000313" key="5">
    <source>
        <dbReference type="Proteomes" id="UP000612746"/>
    </source>
</evidence>
<dbReference type="SUPFAM" id="SSF160443">
    <property type="entry name" value="SMR domain-like"/>
    <property type="match status" value="1"/>
</dbReference>
<dbReference type="InterPro" id="IPR002625">
    <property type="entry name" value="Smr_dom"/>
</dbReference>
<dbReference type="Proteomes" id="UP000612746">
    <property type="component" value="Unassembled WGS sequence"/>
</dbReference>
<dbReference type="OrthoDB" id="3231855at2759"/>
<dbReference type="PROSITE" id="PS50828">
    <property type="entry name" value="SMR"/>
    <property type="match status" value="1"/>
</dbReference>
<protein>
    <recommendedName>
        <fullName evidence="6">Smr domain-containing protein</fullName>
    </recommendedName>
</protein>
<organism evidence="4 5">
    <name type="scientific">Umbelopsis vinacea</name>
    <dbReference type="NCBI Taxonomy" id="44442"/>
    <lineage>
        <taxon>Eukaryota</taxon>
        <taxon>Fungi</taxon>
        <taxon>Fungi incertae sedis</taxon>
        <taxon>Mucoromycota</taxon>
        <taxon>Mucoromycotina</taxon>
        <taxon>Umbelopsidomycetes</taxon>
        <taxon>Umbelopsidales</taxon>
        <taxon>Umbelopsidaceae</taxon>
        <taxon>Umbelopsis</taxon>
    </lineage>
</organism>
<dbReference type="GO" id="GO:0043130">
    <property type="term" value="F:ubiquitin binding"/>
    <property type="evidence" value="ECO:0007669"/>
    <property type="project" value="InterPro"/>
</dbReference>
<dbReference type="EMBL" id="JAEPRA010000002">
    <property type="protein sequence ID" value="KAG2187932.1"/>
    <property type="molecule type" value="Genomic_DNA"/>
</dbReference>
<dbReference type="InterPro" id="IPR009060">
    <property type="entry name" value="UBA-like_sf"/>
</dbReference>
<dbReference type="GO" id="GO:0004519">
    <property type="term" value="F:endonuclease activity"/>
    <property type="evidence" value="ECO:0007669"/>
    <property type="project" value="TreeGrafter"/>
</dbReference>
<dbReference type="PANTHER" id="PTHR46535">
    <property type="entry name" value="NEDD4-BINDING PROTEIN 2"/>
    <property type="match status" value="1"/>
</dbReference>
<evidence type="ECO:0000313" key="4">
    <source>
        <dbReference type="EMBL" id="KAG2187932.1"/>
    </source>
</evidence>
<gene>
    <name evidence="4" type="ORF">INT44_000682</name>
</gene>
<dbReference type="AlphaFoldDB" id="A0A8H7Q8F4"/>
<dbReference type="SMART" id="SM01162">
    <property type="entry name" value="DUF1771"/>
    <property type="match status" value="1"/>
</dbReference>
<dbReference type="Pfam" id="PF08590">
    <property type="entry name" value="DUF1771"/>
    <property type="match status" value="1"/>
</dbReference>
<feature type="compositionally biased region" description="Basic and acidic residues" evidence="1">
    <location>
        <begin position="12"/>
        <end position="29"/>
    </location>
</feature>
<dbReference type="InterPro" id="IPR013899">
    <property type="entry name" value="DUF1771"/>
</dbReference>
<feature type="domain" description="CUE" evidence="3">
    <location>
        <begin position="109"/>
        <end position="155"/>
    </location>
</feature>
<dbReference type="SMART" id="SM00463">
    <property type="entry name" value="SMR"/>
    <property type="match status" value="1"/>
</dbReference>
<name>A0A8H7Q8F4_9FUNG</name>
<dbReference type="PROSITE" id="PS51140">
    <property type="entry name" value="CUE"/>
    <property type="match status" value="1"/>
</dbReference>
<dbReference type="CDD" id="cd14279">
    <property type="entry name" value="CUE"/>
    <property type="match status" value="1"/>
</dbReference>
<dbReference type="Gene3D" id="3.30.1370.110">
    <property type="match status" value="1"/>
</dbReference>
<evidence type="ECO:0000259" key="2">
    <source>
        <dbReference type="PROSITE" id="PS50828"/>
    </source>
</evidence>
<reference evidence="4" key="1">
    <citation type="submission" date="2020-12" db="EMBL/GenBank/DDBJ databases">
        <title>Metabolic potential, ecology and presence of endohyphal bacteria is reflected in genomic diversity of Mucoromycotina.</title>
        <authorList>
            <person name="Muszewska A."/>
            <person name="Okrasinska A."/>
            <person name="Steczkiewicz K."/>
            <person name="Drgas O."/>
            <person name="Orlowska M."/>
            <person name="Perlinska-Lenart U."/>
            <person name="Aleksandrzak-Piekarczyk T."/>
            <person name="Szatraj K."/>
            <person name="Zielenkiewicz U."/>
            <person name="Pilsyk S."/>
            <person name="Malc E."/>
            <person name="Mieczkowski P."/>
            <person name="Kruszewska J.S."/>
            <person name="Biernat P."/>
            <person name="Pawlowska J."/>
        </authorList>
    </citation>
    <scope>NUCLEOTIDE SEQUENCE</scope>
    <source>
        <strain evidence="4">WA0000051536</strain>
    </source>
</reference>
<dbReference type="InterPro" id="IPR036063">
    <property type="entry name" value="Smr_dom_sf"/>
</dbReference>
<evidence type="ECO:0008006" key="6">
    <source>
        <dbReference type="Google" id="ProtNLM"/>
    </source>
</evidence>
<evidence type="ECO:0000256" key="1">
    <source>
        <dbReference type="SAM" id="MobiDB-lite"/>
    </source>
</evidence>
<dbReference type="Pfam" id="PF02845">
    <property type="entry name" value="CUE"/>
    <property type="match status" value="1"/>
</dbReference>
<dbReference type="PANTHER" id="PTHR46535:SF1">
    <property type="entry name" value="NEDD4-BINDING PROTEIN 2"/>
    <property type="match status" value="1"/>
</dbReference>
<accession>A0A8H7Q8F4</accession>
<dbReference type="GO" id="GO:0005634">
    <property type="term" value="C:nucleus"/>
    <property type="evidence" value="ECO:0007669"/>
    <property type="project" value="TreeGrafter"/>
</dbReference>
<dbReference type="SUPFAM" id="SSF46934">
    <property type="entry name" value="UBA-like"/>
    <property type="match status" value="1"/>
</dbReference>
<comment type="caution">
    <text evidence="4">The sequence shown here is derived from an EMBL/GenBank/DDBJ whole genome shotgun (WGS) entry which is preliminary data.</text>
</comment>
<proteinExistence type="predicted"/>